<dbReference type="EMBL" id="JAWDIQ010000001">
    <property type="protein sequence ID" value="MDY0407971.1"/>
    <property type="molecule type" value="Genomic_DNA"/>
</dbReference>
<keyword evidence="2" id="KW-1185">Reference proteome</keyword>
<sequence length="74" mass="8742">MNLQKFQKGKEKLRVEVIGLQKFTTFREMYDTLPSEKFDTVNMSIDDMVKSTYEIYSPEQEMKWGTLAISIKLI</sequence>
<protein>
    <recommendedName>
        <fullName evidence="3">ASCH domain-containing protein</fullName>
    </recommendedName>
</protein>
<organism evidence="1 2">
    <name type="scientific">Paracerasibacillus soli</name>
    <dbReference type="NCBI Taxonomy" id="480284"/>
    <lineage>
        <taxon>Bacteria</taxon>
        <taxon>Bacillati</taxon>
        <taxon>Bacillota</taxon>
        <taxon>Bacilli</taxon>
        <taxon>Bacillales</taxon>
        <taxon>Bacillaceae</taxon>
        <taxon>Paracerasibacillus</taxon>
    </lineage>
</organism>
<evidence type="ECO:0000313" key="2">
    <source>
        <dbReference type="Proteomes" id="UP001275315"/>
    </source>
</evidence>
<dbReference type="InterPro" id="IPR015947">
    <property type="entry name" value="PUA-like_sf"/>
</dbReference>
<proteinExistence type="predicted"/>
<evidence type="ECO:0008006" key="3">
    <source>
        <dbReference type="Google" id="ProtNLM"/>
    </source>
</evidence>
<evidence type="ECO:0000313" key="1">
    <source>
        <dbReference type="EMBL" id="MDY0407971.1"/>
    </source>
</evidence>
<reference evidence="1 2" key="1">
    <citation type="submission" date="2023-10" db="EMBL/GenBank/DDBJ databases">
        <title>Virgibacillus soli CC-YMP-6 genome.</title>
        <authorList>
            <person name="Miliotis G."/>
            <person name="Sengupta P."/>
            <person name="Hameed A."/>
            <person name="Chuvochina M."/>
            <person name="Mcdonagh F."/>
            <person name="Simpson A.C."/>
            <person name="Singh N.K."/>
            <person name="Rekha P.D."/>
            <person name="Raman K."/>
            <person name="Hugenholtz P."/>
            <person name="Venkateswaran K."/>
        </authorList>
    </citation>
    <scope>NUCLEOTIDE SEQUENCE [LARGE SCALE GENOMIC DNA]</scope>
    <source>
        <strain evidence="1 2">CC-YMP-6</strain>
    </source>
</reference>
<dbReference type="Gene3D" id="2.30.130.30">
    <property type="entry name" value="Hypothetical protein"/>
    <property type="match status" value="1"/>
</dbReference>
<dbReference type="RefSeq" id="WP_320378740.1">
    <property type="nucleotide sequence ID" value="NZ_JAWDIQ010000001.1"/>
</dbReference>
<gene>
    <name evidence="1" type="ORF">RWD45_04285</name>
</gene>
<accession>A0ABU5CNP9</accession>
<dbReference type="Proteomes" id="UP001275315">
    <property type="component" value="Unassembled WGS sequence"/>
</dbReference>
<comment type="caution">
    <text evidence="1">The sequence shown here is derived from an EMBL/GenBank/DDBJ whole genome shotgun (WGS) entry which is preliminary data.</text>
</comment>
<name>A0ABU5CNP9_9BACI</name>
<dbReference type="SUPFAM" id="SSF88697">
    <property type="entry name" value="PUA domain-like"/>
    <property type="match status" value="1"/>
</dbReference>